<evidence type="ECO:0000259" key="1">
    <source>
        <dbReference type="Pfam" id="PF12680"/>
    </source>
</evidence>
<dbReference type="Gene3D" id="3.10.450.50">
    <property type="match status" value="2"/>
</dbReference>
<reference evidence="3" key="1">
    <citation type="submission" date="2016-10" db="EMBL/GenBank/DDBJ databases">
        <authorList>
            <person name="Varghese N."/>
            <person name="Submissions S."/>
        </authorList>
    </citation>
    <scope>NUCLEOTIDE SEQUENCE [LARGE SCALE GENOMIC DNA]</scope>
    <source>
        <strain evidence="3">CGMCC 4.3504</strain>
    </source>
</reference>
<dbReference type="STRING" id="67344.SAMN05216505_10594"/>
<dbReference type="RefSeq" id="WP_139058451.1">
    <property type="nucleotide sequence ID" value="NZ_FMZK01000005.1"/>
</dbReference>
<organism evidence="2 3">
    <name type="scientific">Streptomyces prasinopilosus</name>
    <dbReference type="NCBI Taxonomy" id="67344"/>
    <lineage>
        <taxon>Bacteria</taxon>
        <taxon>Bacillati</taxon>
        <taxon>Actinomycetota</taxon>
        <taxon>Actinomycetes</taxon>
        <taxon>Kitasatosporales</taxon>
        <taxon>Streptomycetaceae</taxon>
        <taxon>Streptomyces</taxon>
    </lineage>
</organism>
<dbReference type="InterPro" id="IPR037401">
    <property type="entry name" value="SnoaL-like"/>
</dbReference>
<dbReference type="SUPFAM" id="SSF54427">
    <property type="entry name" value="NTF2-like"/>
    <property type="match status" value="2"/>
</dbReference>
<sequence>MTESTGGVTHHRRTLLTTALGAAVGLSTGVAAATPPRRRAAEHTQILGRDVDVTRATPDVVRILKSYFEAKTAADLDTTMAHFSQKMTYVDATLGWAWYSREELHDLFARLMPNWPRTAASYPTRIVGNTGSAVVFFTDTPELFGHEIRPVGAVNFEGGKIVRWVDYWDGRAFTMADIAEQRTPADRFPTDFGEKGLARTAPRAIRSAVRALSDALGSGDAHSAASLFHPDALLEDLGLHTTVEGRHSIESFLNSALRSLPYGPGARVRHVSGTGQGGGYEWVNPSALAPRGITALELDDTGLVTRMTSVWDSSLWPDGAITRAQSATILQ</sequence>
<dbReference type="PROSITE" id="PS51318">
    <property type="entry name" value="TAT"/>
    <property type="match status" value="1"/>
</dbReference>
<accession>A0A1G6RZP6</accession>
<feature type="domain" description="SnoaL-like" evidence="1">
    <location>
        <begin position="66"/>
        <end position="164"/>
    </location>
</feature>
<evidence type="ECO:0000313" key="2">
    <source>
        <dbReference type="EMBL" id="SDD10140.1"/>
    </source>
</evidence>
<protein>
    <recommendedName>
        <fullName evidence="1">SnoaL-like domain-containing protein</fullName>
    </recommendedName>
</protein>
<proteinExistence type="predicted"/>
<keyword evidence="3" id="KW-1185">Reference proteome</keyword>
<dbReference type="Pfam" id="PF12680">
    <property type="entry name" value="SnoaL_2"/>
    <property type="match status" value="1"/>
</dbReference>
<name>A0A1G6RZP6_9ACTN</name>
<dbReference type="AlphaFoldDB" id="A0A1G6RZP6"/>
<dbReference type="InterPro" id="IPR032710">
    <property type="entry name" value="NTF2-like_dom_sf"/>
</dbReference>
<dbReference type="EMBL" id="FMZK01000005">
    <property type="protein sequence ID" value="SDD10140.1"/>
    <property type="molecule type" value="Genomic_DNA"/>
</dbReference>
<gene>
    <name evidence="2" type="ORF">SAMN05216505_10594</name>
</gene>
<dbReference type="Proteomes" id="UP000182100">
    <property type="component" value="Unassembled WGS sequence"/>
</dbReference>
<dbReference type="InterPro" id="IPR006311">
    <property type="entry name" value="TAT_signal"/>
</dbReference>
<evidence type="ECO:0000313" key="3">
    <source>
        <dbReference type="Proteomes" id="UP000182100"/>
    </source>
</evidence>